<comment type="caution">
    <text evidence="2">The sequence shown here is derived from an EMBL/GenBank/DDBJ whole genome shotgun (WGS) entry which is preliminary data.</text>
</comment>
<dbReference type="PROSITE" id="PS51257">
    <property type="entry name" value="PROKAR_LIPOPROTEIN"/>
    <property type="match status" value="1"/>
</dbReference>
<dbReference type="OrthoDB" id="1164393at2"/>
<evidence type="ECO:0000313" key="3">
    <source>
        <dbReference type="Proteomes" id="UP000318833"/>
    </source>
</evidence>
<dbReference type="AlphaFoldDB" id="A0A554VGA6"/>
<dbReference type="RefSeq" id="WP_143917630.1">
    <property type="nucleotide sequence ID" value="NZ_CANMIK010000057.1"/>
</dbReference>
<dbReference type="Proteomes" id="UP000318833">
    <property type="component" value="Unassembled WGS sequence"/>
</dbReference>
<proteinExistence type="predicted"/>
<organism evidence="2 3">
    <name type="scientific">Aquimarina algiphila</name>
    <dbReference type="NCBI Taxonomy" id="2047982"/>
    <lineage>
        <taxon>Bacteria</taxon>
        <taxon>Pseudomonadati</taxon>
        <taxon>Bacteroidota</taxon>
        <taxon>Flavobacteriia</taxon>
        <taxon>Flavobacteriales</taxon>
        <taxon>Flavobacteriaceae</taxon>
        <taxon>Aquimarina</taxon>
    </lineage>
</organism>
<dbReference type="Pfam" id="PF21340">
    <property type="entry name" value="Polysacc_lyase-like"/>
    <property type="match status" value="1"/>
</dbReference>
<accession>A0A554VGA6</accession>
<keyword evidence="3" id="KW-1185">Reference proteome</keyword>
<sequence>MKNYFLFIVCTFLWCSCTNNTILFEDDFENQSIGKLPGHPWEKTGNGSVVVDTLRAFSGKKSVHFTSGEGYKNRAFIGIDHIFPVQENRFYGRLKMYVEEAPRDGIHWTMIQSSGKVKDHDFSSEIRYGGQHQKRLMANYETQGVKSDCWQHSQTKIPEEKWFTLQWMFDGEKDTMKLWLNNVLIESIIVVDQGEGCVSNEIDGKWKFPVFENMLIGWVDYQTGGGTRSIWIDDVVLSERMISDK</sequence>
<feature type="domain" description="Cip1-like core" evidence="1">
    <location>
        <begin position="43"/>
        <end position="238"/>
    </location>
</feature>
<name>A0A554VGA6_9FLAO</name>
<evidence type="ECO:0000259" key="1">
    <source>
        <dbReference type="Pfam" id="PF21340"/>
    </source>
</evidence>
<protein>
    <recommendedName>
        <fullName evidence="1">Cip1-like core domain-containing protein</fullName>
    </recommendedName>
</protein>
<reference evidence="2 3" key="1">
    <citation type="submission" date="2019-07" db="EMBL/GenBank/DDBJ databases">
        <title>The draft genome sequence of Aquimarina algiphila M91.</title>
        <authorList>
            <person name="Meng X."/>
        </authorList>
    </citation>
    <scope>NUCLEOTIDE SEQUENCE [LARGE SCALE GENOMIC DNA]</scope>
    <source>
        <strain evidence="2 3">M91</strain>
    </source>
</reference>
<dbReference type="Gene3D" id="2.60.120.200">
    <property type="match status" value="1"/>
</dbReference>
<evidence type="ECO:0000313" key="2">
    <source>
        <dbReference type="EMBL" id="TSE06390.1"/>
    </source>
</evidence>
<dbReference type="EMBL" id="VLNR01000046">
    <property type="protein sequence ID" value="TSE06390.1"/>
    <property type="molecule type" value="Genomic_DNA"/>
</dbReference>
<gene>
    <name evidence="2" type="ORF">FOF46_19725</name>
</gene>
<dbReference type="InterPro" id="IPR048955">
    <property type="entry name" value="Cip1-like_core"/>
</dbReference>